<dbReference type="AlphaFoldDB" id="A0A0A9DZU9"/>
<evidence type="ECO:0000313" key="1">
    <source>
        <dbReference type="EMBL" id="JAD89262.1"/>
    </source>
</evidence>
<protein>
    <submittedName>
        <fullName evidence="1">Uncharacterized protein</fullName>
    </submittedName>
</protein>
<accession>A0A0A9DZU9</accession>
<name>A0A0A9DZU9_ARUDO</name>
<reference evidence="1" key="1">
    <citation type="submission" date="2014-09" db="EMBL/GenBank/DDBJ databases">
        <authorList>
            <person name="Magalhaes I.L.F."/>
            <person name="Oliveira U."/>
            <person name="Santos F.R."/>
            <person name="Vidigal T.H.D.A."/>
            <person name="Brescovit A.D."/>
            <person name="Santos A.J."/>
        </authorList>
    </citation>
    <scope>NUCLEOTIDE SEQUENCE</scope>
    <source>
        <tissue evidence="1">Shoot tissue taken approximately 20 cm above the soil surface</tissue>
    </source>
</reference>
<sequence length="52" mass="6013">MVFHMCYLNNCSIQIPWSSKTVTPKHTLGLVPAYPENRWFTRNIGMLSSQLT</sequence>
<reference evidence="1" key="2">
    <citation type="journal article" date="2015" name="Data Brief">
        <title>Shoot transcriptome of the giant reed, Arundo donax.</title>
        <authorList>
            <person name="Barrero R.A."/>
            <person name="Guerrero F.D."/>
            <person name="Moolhuijzen P."/>
            <person name="Goolsby J.A."/>
            <person name="Tidwell J."/>
            <person name="Bellgard S.E."/>
            <person name="Bellgard M.I."/>
        </authorList>
    </citation>
    <scope>NUCLEOTIDE SEQUENCE</scope>
    <source>
        <tissue evidence="1">Shoot tissue taken approximately 20 cm above the soil surface</tissue>
    </source>
</reference>
<dbReference type="EMBL" id="GBRH01208633">
    <property type="protein sequence ID" value="JAD89262.1"/>
    <property type="molecule type" value="Transcribed_RNA"/>
</dbReference>
<organism evidence="1">
    <name type="scientific">Arundo donax</name>
    <name type="common">Giant reed</name>
    <name type="synonym">Donax arundinaceus</name>
    <dbReference type="NCBI Taxonomy" id="35708"/>
    <lineage>
        <taxon>Eukaryota</taxon>
        <taxon>Viridiplantae</taxon>
        <taxon>Streptophyta</taxon>
        <taxon>Embryophyta</taxon>
        <taxon>Tracheophyta</taxon>
        <taxon>Spermatophyta</taxon>
        <taxon>Magnoliopsida</taxon>
        <taxon>Liliopsida</taxon>
        <taxon>Poales</taxon>
        <taxon>Poaceae</taxon>
        <taxon>PACMAD clade</taxon>
        <taxon>Arundinoideae</taxon>
        <taxon>Arundineae</taxon>
        <taxon>Arundo</taxon>
    </lineage>
</organism>
<proteinExistence type="predicted"/>